<comment type="caution">
    <text evidence="1">The sequence shown here is derived from an EMBL/GenBank/DDBJ whole genome shotgun (WGS) entry which is preliminary data.</text>
</comment>
<proteinExistence type="predicted"/>
<keyword evidence="2" id="KW-1185">Reference proteome</keyword>
<protein>
    <submittedName>
        <fullName evidence="1">Uncharacterized protein</fullName>
    </submittedName>
</protein>
<evidence type="ECO:0000313" key="1">
    <source>
        <dbReference type="EMBL" id="KAF8485957.1"/>
    </source>
</evidence>
<name>A0A9P5TDC6_9AGAM</name>
<dbReference type="OrthoDB" id="2340858at2759"/>
<organism evidence="1 2">
    <name type="scientific">Russula ochroleuca</name>
    <dbReference type="NCBI Taxonomy" id="152965"/>
    <lineage>
        <taxon>Eukaryota</taxon>
        <taxon>Fungi</taxon>
        <taxon>Dikarya</taxon>
        <taxon>Basidiomycota</taxon>
        <taxon>Agaricomycotina</taxon>
        <taxon>Agaricomycetes</taxon>
        <taxon>Russulales</taxon>
        <taxon>Russulaceae</taxon>
        <taxon>Russula</taxon>
    </lineage>
</organism>
<dbReference type="PANTHER" id="PTHR33129:SF1">
    <property type="entry name" value="ATP-BINDING PROTEIN"/>
    <property type="match status" value="1"/>
</dbReference>
<reference evidence="1" key="2">
    <citation type="journal article" date="2020" name="Nat. Commun.">
        <title>Large-scale genome sequencing of mycorrhizal fungi provides insights into the early evolution of symbiotic traits.</title>
        <authorList>
            <person name="Miyauchi S."/>
            <person name="Kiss E."/>
            <person name="Kuo A."/>
            <person name="Drula E."/>
            <person name="Kohler A."/>
            <person name="Sanchez-Garcia M."/>
            <person name="Morin E."/>
            <person name="Andreopoulos B."/>
            <person name="Barry K.W."/>
            <person name="Bonito G."/>
            <person name="Buee M."/>
            <person name="Carver A."/>
            <person name="Chen C."/>
            <person name="Cichocki N."/>
            <person name="Clum A."/>
            <person name="Culley D."/>
            <person name="Crous P.W."/>
            <person name="Fauchery L."/>
            <person name="Girlanda M."/>
            <person name="Hayes R.D."/>
            <person name="Keri Z."/>
            <person name="LaButti K."/>
            <person name="Lipzen A."/>
            <person name="Lombard V."/>
            <person name="Magnuson J."/>
            <person name="Maillard F."/>
            <person name="Murat C."/>
            <person name="Nolan M."/>
            <person name="Ohm R.A."/>
            <person name="Pangilinan J."/>
            <person name="Pereira M.F."/>
            <person name="Perotto S."/>
            <person name="Peter M."/>
            <person name="Pfister S."/>
            <person name="Riley R."/>
            <person name="Sitrit Y."/>
            <person name="Stielow J.B."/>
            <person name="Szollosi G."/>
            <person name="Zifcakova L."/>
            <person name="Stursova M."/>
            <person name="Spatafora J.W."/>
            <person name="Tedersoo L."/>
            <person name="Vaario L.M."/>
            <person name="Yamada A."/>
            <person name="Yan M."/>
            <person name="Wang P."/>
            <person name="Xu J."/>
            <person name="Bruns T."/>
            <person name="Baldrian P."/>
            <person name="Vilgalys R."/>
            <person name="Dunand C."/>
            <person name="Henrissat B."/>
            <person name="Grigoriev I.V."/>
            <person name="Hibbett D."/>
            <person name="Nagy L.G."/>
            <person name="Martin F.M."/>
        </authorList>
    </citation>
    <scope>NUCLEOTIDE SEQUENCE</scope>
    <source>
        <strain evidence="1">Prilba</strain>
    </source>
</reference>
<reference evidence="1" key="1">
    <citation type="submission" date="2019-10" db="EMBL/GenBank/DDBJ databases">
        <authorList>
            <consortium name="DOE Joint Genome Institute"/>
            <person name="Kuo A."/>
            <person name="Miyauchi S."/>
            <person name="Kiss E."/>
            <person name="Drula E."/>
            <person name="Kohler A."/>
            <person name="Sanchez-Garcia M."/>
            <person name="Andreopoulos B."/>
            <person name="Barry K.W."/>
            <person name="Bonito G."/>
            <person name="Buee M."/>
            <person name="Carver A."/>
            <person name="Chen C."/>
            <person name="Cichocki N."/>
            <person name="Clum A."/>
            <person name="Culley D."/>
            <person name="Crous P.W."/>
            <person name="Fauchery L."/>
            <person name="Girlanda M."/>
            <person name="Hayes R."/>
            <person name="Keri Z."/>
            <person name="LaButti K."/>
            <person name="Lipzen A."/>
            <person name="Lombard V."/>
            <person name="Magnuson J."/>
            <person name="Maillard F."/>
            <person name="Morin E."/>
            <person name="Murat C."/>
            <person name="Nolan M."/>
            <person name="Ohm R."/>
            <person name="Pangilinan J."/>
            <person name="Pereira M."/>
            <person name="Perotto S."/>
            <person name="Peter M."/>
            <person name="Riley R."/>
            <person name="Sitrit Y."/>
            <person name="Stielow B."/>
            <person name="Szollosi G."/>
            <person name="Zifcakova L."/>
            <person name="Stursova M."/>
            <person name="Spatafora J.W."/>
            <person name="Tedersoo L."/>
            <person name="Vaario L.-M."/>
            <person name="Yamada A."/>
            <person name="Yan M."/>
            <person name="Wang P."/>
            <person name="Xu J."/>
            <person name="Bruns T."/>
            <person name="Baldrian P."/>
            <person name="Vilgalys R."/>
            <person name="Henrissat B."/>
            <person name="Grigoriev I.V."/>
            <person name="Hibbett D."/>
            <person name="Nagy L.G."/>
            <person name="Martin F.M."/>
        </authorList>
    </citation>
    <scope>NUCLEOTIDE SEQUENCE</scope>
    <source>
        <strain evidence="1">Prilba</strain>
    </source>
</reference>
<gene>
    <name evidence="1" type="ORF">DFH94DRAFT_709230</name>
</gene>
<sequence>MARFGYTEKQGLLVRPEYKVALKSETFNYEISAKGGCGGIAVTGQPGIGKSCFLYYLLFRLLSEKKSVAFQLPTQFLVFKEDGVYAHRLDADSEAIPKETWALSDSNDRTQTPCGAFLDAGVQSRAWIIQTTPPEPERWKWLKYHDGDLYVMKYFSKEEIRALGVVFGLSADNILRIYETWGPSARTCVRLSRDPYDEPLHAGDVSNDASRFIANPGVVNVVFDALRVIDSLFSLRPKDESPVGRGTLVAEIATNRIEEIISYAAAASQAHERINFYRTISGQPLFKASTGQMFEIFVMSWLASPSGSNEKFLPCTPRPAATPPPAIRICAYGQERTSFFSSSTALKEKAKMDKPLCLLPTTSQIFTAVDAIILTETAIITVQVTVTISHKHSANLKDDFIEIKKSIPRDIIEKCKWWCHVLITDEQVKAKALRDQTLSDLPDIWFYSAVFDVGRPDITRAHVEAFDKTRQRARENSMDIDDE</sequence>
<evidence type="ECO:0000313" key="2">
    <source>
        <dbReference type="Proteomes" id="UP000759537"/>
    </source>
</evidence>
<dbReference type="InterPro" id="IPR052980">
    <property type="entry name" value="Crinkler_effector"/>
</dbReference>
<dbReference type="AlphaFoldDB" id="A0A9P5TDC6"/>
<dbReference type="PANTHER" id="PTHR33129">
    <property type="entry name" value="PROTEIN KINASE DOMAIN-CONTAINING PROTEIN-RELATED"/>
    <property type="match status" value="1"/>
</dbReference>
<accession>A0A9P5TDC6</accession>
<dbReference type="Proteomes" id="UP000759537">
    <property type="component" value="Unassembled WGS sequence"/>
</dbReference>
<dbReference type="EMBL" id="WHVB01000002">
    <property type="protein sequence ID" value="KAF8485957.1"/>
    <property type="molecule type" value="Genomic_DNA"/>
</dbReference>